<keyword evidence="13" id="KW-0411">Iron-sulfur</keyword>
<keyword evidence="7" id="KW-0285">Flavoprotein</keyword>
<dbReference type="Pfam" id="PF00384">
    <property type="entry name" value="Molybdopterin"/>
    <property type="match status" value="1"/>
</dbReference>
<dbReference type="Gene3D" id="3.40.228.10">
    <property type="entry name" value="Dimethylsulfoxide Reductase, domain 2"/>
    <property type="match status" value="1"/>
</dbReference>
<dbReference type="KEGG" id="aal:EP13_03270"/>
<dbReference type="InterPro" id="IPR041854">
    <property type="entry name" value="BFD-like_2Fe2S-bd_dom_sf"/>
</dbReference>
<keyword evidence="18" id="KW-1185">Reference proteome</keyword>
<evidence type="ECO:0000256" key="2">
    <source>
        <dbReference type="ARBA" id="ARBA00001966"/>
    </source>
</evidence>
<keyword evidence="10" id="KW-0274">FAD</keyword>
<comment type="cofactor">
    <cofactor evidence="3">
        <name>FAD</name>
        <dbReference type="ChEBI" id="CHEBI:57692"/>
    </cofactor>
</comment>
<evidence type="ECO:0000256" key="1">
    <source>
        <dbReference type="ARBA" id="ARBA00001942"/>
    </source>
</evidence>
<dbReference type="Pfam" id="PF04879">
    <property type="entry name" value="Molybdop_Fe4S4"/>
    <property type="match status" value="1"/>
</dbReference>
<evidence type="ECO:0000256" key="12">
    <source>
        <dbReference type="ARBA" id="ARBA00023004"/>
    </source>
</evidence>
<dbReference type="Gene3D" id="1.10.10.1100">
    <property type="entry name" value="BFD-like [2Fe-2S]-binding domain"/>
    <property type="match status" value="1"/>
</dbReference>
<dbReference type="CDD" id="cd02791">
    <property type="entry name" value="MopB_CT_Nitrate-R-NapA-like"/>
    <property type="match status" value="1"/>
</dbReference>
<dbReference type="InterPro" id="IPR006963">
    <property type="entry name" value="Mopterin_OxRdtase_4Fe-4S_dom"/>
</dbReference>
<dbReference type="EMBL" id="CP008849">
    <property type="protein sequence ID" value="AIF97793.1"/>
    <property type="molecule type" value="Genomic_DNA"/>
</dbReference>
<dbReference type="Gene3D" id="3.40.50.740">
    <property type="match status" value="1"/>
</dbReference>
<dbReference type="InterPro" id="IPR006656">
    <property type="entry name" value="Mopterin_OxRdtase"/>
</dbReference>
<dbReference type="Proteomes" id="UP000056090">
    <property type="component" value="Chromosome"/>
</dbReference>
<dbReference type="GO" id="GO:0043546">
    <property type="term" value="F:molybdopterin cofactor binding"/>
    <property type="evidence" value="ECO:0007669"/>
    <property type="project" value="InterPro"/>
</dbReference>
<evidence type="ECO:0000256" key="9">
    <source>
        <dbReference type="ARBA" id="ARBA00022723"/>
    </source>
</evidence>
<evidence type="ECO:0000313" key="17">
    <source>
        <dbReference type="EMBL" id="AIF97793.1"/>
    </source>
</evidence>
<dbReference type="GO" id="GO:1990204">
    <property type="term" value="C:oxidoreductase complex"/>
    <property type="evidence" value="ECO:0007669"/>
    <property type="project" value="UniProtKB-ARBA"/>
</dbReference>
<dbReference type="InterPro" id="IPR007419">
    <property type="entry name" value="BFD-like_2Fe2S-bd_dom"/>
</dbReference>
<reference evidence="17 18" key="1">
    <citation type="submission" date="2014-06" db="EMBL/GenBank/DDBJ databases">
        <title>Genomes of Alteromonas australica, a world apart.</title>
        <authorList>
            <person name="Gonzaga A."/>
            <person name="Lopez-Perez M."/>
            <person name="Rodriguez-Valera F."/>
        </authorList>
    </citation>
    <scope>NUCLEOTIDE SEQUENCE [LARGE SCALE GENOMIC DNA]</scope>
    <source>
        <strain evidence="17 18">H 17</strain>
    </source>
</reference>
<keyword evidence="8" id="KW-0001">2Fe-2S</keyword>
<comment type="cofactor">
    <cofactor evidence="2">
        <name>[4Fe-4S] cluster</name>
        <dbReference type="ChEBI" id="CHEBI:49883"/>
    </cofactor>
</comment>
<dbReference type="GO" id="GO:0045333">
    <property type="term" value="P:cellular respiration"/>
    <property type="evidence" value="ECO:0007669"/>
    <property type="project" value="UniProtKB-ARBA"/>
</dbReference>
<keyword evidence="11" id="KW-0560">Oxidoreductase</keyword>
<evidence type="ECO:0000256" key="5">
    <source>
        <dbReference type="ARBA" id="ARBA00022485"/>
    </source>
</evidence>
<dbReference type="Gene3D" id="2.40.40.20">
    <property type="match status" value="1"/>
</dbReference>
<keyword evidence="9" id="KW-0479">Metal-binding</keyword>
<dbReference type="CDD" id="cd02754">
    <property type="entry name" value="MopB_Nitrate-R-NapA-like"/>
    <property type="match status" value="1"/>
</dbReference>
<proteinExistence type="inferred from homology"/>
<dbReference type="PANTHER" id="PTHR43105">
    <property type="entry name" value="RESPIRATORY NITRATE REDUCTASE"/>
    <property type="match status" value="1"/>
</dbReference>
<dbReference type="eggNOG" id="COG0243">
    <property type="taxonomic scope" value="Bacteria"/>
</dbReference>
<dbReference type="FunFam" id="1.10.10.1100:FF:000002">
    <property type="entry name" value="Nitrite reductase large subunit"/>
    <property type="match status" value="1"/>
</dbReference>
<dbReference type="PANTHER" id="PTHR43105:SF9">
    <property type="entry name" value="NADPH-FE(3+) OXIDOREDUCTASE SUBUNIT ALPHA"/>
    <property type="match status" value="1"/>
</dbReference>
<evidence type="ECO:0000313" key="18">
    <source>
        <dbReference type="Proteomes" id="UP000056090"/>
    </source>
</evidence>
<dbReference type="InterPro" id="IPR041957">
    <property type="entry name" value="CT_Nitrate-R-NapA-like"/>
</dbReference>
<keyword evidence="14" id="KW-0534">Nitrate assimilation</keyword>
<evidence type="ECO:0000256" key="10">
    <source>
        <dbReference type="ARBA" id="ARBA00022827"/>
    </source>
</evidence>
<dbReference type="SUPFAM" id="SSF50692">
    <property type="entry name" value="ADC-like"/>
    <property type="match status" value="1"/>
</dbReference>
<evidence type="ECO:0000256" key="14">
    <source>
        <dbReference type="ARBA" id="ARBA00023063"/>
    </source>
</evidence>
<dbReference type="PROSITE" id="PS51669">
    <property type="entry name" value="4FE4S_MOW_BIS_MGD"/>
    <property type="match status" value="1"/>
</dbReference>
<dbReference type="Gene3D" id="2.20.25.90">
    <property type="entry name" value="ADC-like domains"/>
    <property type="match status" value="1"/>
</dbReference>
<dbReference type="Pfam" id="PF04324">
    <property type="entry name" value="Fer2_BFD"/>
    <property type="match status" value="1"/>
</dbReference>
<evidence type="ECO:0000256" key="3">
    <source>
        <dbReference type="ARBA" id="ARBA00001974"/>
    </source>
</evidence>
<evidence type="ECO:0000256" key="7">
    <source>
        <dbReference type="ARBA" id="ARBA00022630"/>
    </source>
</evidence>
<keyword evidence="5" id="KW-0004">4Fe-4S</keyword>
<dbReference type="GO" id="GO:0042128">
    <property type="term" value="P:nitrate assimilation"/>
    <property type="evidence" value="ECO:0007669"/>
    <property type="project" value="UniProtKB-KW"/>
</dbReference>
<keyword evidence="12" id="KW-0408">Iron</keyword>
<feature type="domain" description="4Fe-4S Mo/W bis-MGD-type" evidence="16">
    <location>
        <begin position="15"/>
        <end position="75"/>
    </location>
</feature>
<evidence type="ECO:0000256" key="11">
    <source>
        <dbReference type="ARBA" id="ARBA00023002"/>
    </source>
</evidence>
<dbReference type="SUPFAM" id="SSF53706">
    <property type="entry name" value="Formate dehydrogenase/DMSO reductase, domains 1-3"/>
    <property type="match status" value="1"/>
</dbReference>
<organism evidence="17 18">
    <name type="scientific">Alteromonas australica</name>
    <dbReference type="NCBI Taxonomy" id="589873"/>
    <lineage>
        <taxon>Bacteria</taxon>
        <taxon>Pseudomonadati</taxon>
        <taxon>Pseudomonadota</taxon>
        <taxon>Gammaproteobacteria</taxon>
        <taxon>Alteromonadales</taxon>
        <taxon>Alteromonadaceae</taxon>
        <taxon>Alteromonas/Salinimonas group</taxon>
        <taxon>Alteromonas</taxon>
    </lineage>
</organism>
<comment type="similarity">
    <text evidence="4">Belongs to the prokaryotic molybdopterin-containing oxidoreductase family. NasA/NapA/NarB subfamily.</text>
</comment>
<comment type="cofactor">
    <cofactor evidence="15">
        <name>[2Fe-2S] cluster</name>
        <dbReference type="ChEBI" id="CHEBI:190135"/>
    </cofactor>
</comment>
<dbReference type="InterPro" id="IPR006657">
    <property type="entry name" value="MoPterin_dinucl-bd_dom"/>
</dbReference>
<dbReference type="PROSITE" id="PS00551">
    <property type="entry name" value="MOLYBDOPTERIN_PROK_1"/>
    <property type="match status" value="1"/>
</dbReference>
<dbReference type="SMART" id="SM00926">
    <property type="entry name" value="Molybdop_Fe4S4"/>
    <property type="match status" value="1"/>
</dbReference>
<dbReference type="GO" id="GO:0016020">
    <property type="term" value="C:membrane"/>
    <property type="evidence" value="ECO:0007669"/>
    <property type="project" value="TreeGrafter"/>
</dbReference>
<dbReference type="InterPro" id="IPR009010">
    <property type="entry name" value="Asp_de-COase-like_dom_sf"/>
</dbReference>
<dbReference type="Pfam" id="PF01568">
    <property type="entry name" value="Molydop_binding"/>
    <property type="match status" value="1"/>
</dbReference>
<sequence length="917" mass="100591">MNMATPTYQANTSTEQLRQSTCPYCGVGCGVDISCNVNGRVVSLDKICGTPEHPANHGRLCVKGTNLLETNSLGGRLLHPTIAGEKVEWDTATRLIADKITQTVAQYGADAVAFYVSGQLLTEDYYIANKLMKGFIGSANIDTNSRLCMSSAVAAYKRAFGEDVVPCQYTDLESTELLVLTGSNTAWAHPVLFQRIQRAKLRNPNMKVVVLDPRKTETCTLADLHLPLKPGTDVAVFNGLLNFAHTNGSIDANRVHTFADGLDDAVAAANDMDIDSVSQYSDVNANDLLTFYRWFCDAERVITFYSMGINQSAFGVDKANAIINCHLALEQIGREGAGPFSITGQPNAMGGREVGGLANMLSAHRDIENPKHRDSVKSFWNAPHICEHQGLKAVDLFDAMASGKVKFVWIMGTNPVVSMPHREQVENALRRCETVVVSDIVNKNDTLDFAHIALPATGWSEKDGMVTNSERRMSRQRGILPPPKEARHDWQIMCDVAKKMGFEDAFDYSHPYQIFDEFARLTAYENDDEKLLNLAALVGMTQQEYDNFSPVQWPLERRSDGSVQTIRPFTSLTFPTDNGKAKCIAVTPQLPQQVTTASFPFVLNSGRSRDHWHTMTRTGKAAKLHAHMPHASVSMHPMDAQALQLSSKAYVSLSSEVSGETPCIFPVSIDEGIRRGELFIPIHWSGVWGSHSKLAKLYAPATDAISGQPELKHAAVNVVPTSFKSFGQVCIREQDAQRLGDSWGDYWAKTQTAHGVSWSVASHLDISQWLSHLLTRLPKDWVIYQHKNTSGVCLVGVHNDTVCAFVSLGQVCPSQSPDWLLPMGGIDSLLNSALTNDTLSNLLHGRVDDAFTKGAQVCSCFNVREKTISEAIEAGCQTVDELGERLKCGTNCGSCKPRLSEMLNAFASLEIPSVETA</sequence>
<keyword evidence="6" id="KW-0500">Molybdenum</keyword>
<dbReference type="GO" id="GO:0051537">
    <property type="term" value="F:2 iron, 2 sulfur cluster binding"/>
    <property type="evidence" value="ECO:0007669"/>
    <property type="project" value="UniProtKB-KW"/>
</dbReference>
<evidence type="ECO:0000256" key="8">
    <source>
        <dbReference type="ARBA" id="ARBA00022714"/>
    </source>
</evidence>
<name>A0A075NWE4_9ALTE</name>
<dbReference type="InterPro" id="IPR027467">
    <property type="entry name" value="MopterinOxRdtase_cofactor_BS"/>
</dbReference>
<dbReference type="GO" id="GO:0016491">
    <property type="term" value="F:oxidoreductase activity"/>
    <property type="evidence" value="ECO:0007669"/>
    <property type="project" value="UniProtKB-KW"/>
</dbReference>
<accession>A0A075NWE4</accession>
<evidence type="ECO:0000256" key="15">
    <source>
        <dbReference type="ARBA" id="ARBA00034078"/>
    </source>
</evidence>
<dbReference type="InterPro" id="IPR050123">
    <property type="entry name" value="Prok_molybdopt-oxidoreductase"/>
</dbReference>
<dbReference type="AlphaFoldDB" id="A0A075NWE4"/>
<evidence type="ECO:0000256" key="6">
    <source>
        <dbReference type="ARBA" id="ARBA00022505"/>
    </source>
</evidence>
<evidence type="ECO:0000256" key="4">
    <source>
        <dbReference type="ARBA" id="ARBA00008747"/>
    </source>
</evidence>
<dbReference type="GO" id="GO:0051539">
    <property type="term" value="F:4 iron, 4 sulfur cluster binding"/>
    <property type="evidence" value="ECO:0007669"/>
    <property type="project" value="UniProtKB-KW"/>
</dbReference>
<protein>
    <submittedName>
        <fullName evidence="17">Nitrate reductase</fullName>
    </submittedName>
</protein>
<gene>
    <name evidence="17" type="ORF">EP13_03270</name>
</gene>
<evidence type="ECO:0000259" key="16">
    <source>
        <dbReference type="PROSITE" id="PS51669"/>
    </source>
</evidence>
<comment type="cofactor">
    <cofactor evidence="1">
        <name>Mo-bis(molybdopterin guanine dinucleotide)</name>
        <dbReference type="ChEBI" id="CHEBI:60539"/>
    </cofactor>
</comment>
<evidence type="ECO:0000256" key="13">
    <source>
        <dbReference type="ARBA" id="ARBA00023014"/>
    </source>
</evidence>
<dbReference type="GO" id="GO:0046872">
    <property type="term" value="F:metal ion binding"/>
    <property type="evidence" value="ECO:0007669"/>
    <property type="project" value="UniProtKB-KW"/>
</dbReference>